<dbReference type="Pfam" id="PF00270">
    <property type="entry name" value="DEAD"/>
    <property type="match status" value="1"/>
</dbReference>
<dbReference type="SMART" id="SM00490">
    <property type="entry name" value="HELICc"/>
    <property type="match status" value="1"/>
</dbReference>
<dbReference type="InterPro" id="IPR011545">
    <property type="entry name" value="DEAD/DEAH_box_helicase_dom"/>
</dbReference>
<feature type="domain" description="Helicase ATP-binding" evidence="9">
    <location>
        <begin position="40"/>
        <end position="213"/>
    </location>
</feature>
<dbReference type="InterPro" id="IPR014001">
    <property type="entry name" value="Helicase_ATP-bd"/>
</dbReference>
<dbReference type="InterPro" id="IPR014014">
    <property type="entry name" value="RNA_helicase_DEAD_Q_motif"/>
</dbReference>
<evidence type="ECO:0000256" key="6">
    <source>
        <dbReference type="PROSITE-ProRule" id="PRU00552"/>
    </source>
</evidence>
<dbReference type="CDD" id="cd00268">
    <property type="entry name" value="DEADc"/>
    <property type="match status" value="1"/>
</dbReference>
<reference evidence="12 13" key="1">
    <citation type="submission" date="2024-01" db="EMBL/GenBank/DDBJ databases">
        <title>Multi-omics insights into the function and evolution of sodium benzoate biodegradation pathways in Benzoatithermus flavus gen. nov., sp. nov. from hot spring.</title>
        <authorList>
            <person name="Hu C.-J."/>
            <person name="Li W.-J."/>
        </authorList>
    </citation>
    <scope>NUCLEOTIDE SEQUENCE [LARGE SCALE GENOMIC DNA]</scope>
    <source>
        <strain evidence="12 13">SYSU G07066</strain>
    </source>
</reference>
<dbReference type="InterPro" id="IPR044742">
    <property type="entry name" value="DEAD/DEAH_RhlB"/>
</dbReference>
<evidence type="ECO:0000256" key="1">
    <source>
        <dbReference type="ARBA" id="ARBA00022741"/>
    </source>
</evidence>
<keyword evidence="3 7" id="KW-0347">Helicase</keyword>
<evidence type="ECO:0000256" key="5">
    <source>
        <dbReference type="ARBA" id="ARBA00038437"/>
    </source>
</evidence>
<evidence type="ECO:0000256" key="7">
    <source>
        <dbReference type="RuleBase" id="RU000492"/>
    </source>
</evidence>
<feature type="short sequence motif" description="Q motif" evidence="6">
    <location>
        <begin position="9"/>
        <end position="37"/>
    </location>
</feature>
<evidence type="ECO:0000313" key="13">
    <source>
        <dbReference type="Proteomes" id="UP001375743"/>
    </source>
</evidence>
<sequence length="470" mass="50771">MTTSDVELPGFADLGLGEPILKAIADAGYTHPTPIQAGAIPAVLAGRDVIGIAQTGTGKTASFTLPMLHILAHGRARARMPRSLILSPTRELATQTAANFETYGKYLNLSMALLIGGVGMGDQEKALEKGVDVLIATPGRLLDWFERGKVLLGGIQILVIDEADRMLDMGFMPDVERILNLLVGRRQTLLFSATMPPGVRRIIERFLQDPATIEVARPATLAENVEAVFVPVSGRDKRRALVKLIAQQAVSKAIIFANRKREVASLNRYLQSVGLNARDIHGDLEQVHRQATLDAFKADQVDFLVATDVAARGLDISDMPVVINYDVPFNPDDYIHRIGRTGRAGRSGRAFTLETPEEAKSVAAIEKLTGKPVRRLELPGEEPVTNGAKPAKPARERRPRREAANGEPRPAASRRGRAPAAMPSSRPAARRPAAKPEPLPEAPVVAFGDHIPRFLLRPVPVATPSKAKAG</sequence>
<evidence type="ECO:0000256" key="8">
    <source>
        <dbReference type="SAM" id="MobiDB-lite"/>
    </source>
</evidence>
<keyword evidence="4 7" id="KW-0067">ATP-binding</keyword>
<keyword evidence="1 7" id="KW-0547">Nucleotide-binding</keyword>
<dbReference type="InterPro" id="IPR001650">
    <property type="entry name" value="Helicase_C-like"/>
</dbReference>
<dbReference type="EC" id="3.6.4.-" evidence="12"/>
<feature type="compositionally biased region" description="Basic and acidic residues" evidence="8">
    <location>
        <begin position="393"/>
        <end position="404"/>
    </location>
</feature>
<gene>
    <name evidence="12" type="ORF">U1T56_11640</name>
</gene>
<evidence type="ECO:0000259" key="10">
    <source>
        <dbReference type="PROSITE" id="PS51194"/>
    </source>
</evidence>
<accession>A0ABU8XSE4</accession>
<dbReference type="EMBL" id="JBBLZC010000010">
    <property type="protein sequence ID" value="MEK0083806.1"/>
    <property type="molecule type" value="Genomic_DNA"/>
</dbReference>
<dbReference type="SUPFAM" id="SSF52540">
    <property type="entry name" value="P-loop containing nucleoside triphosphate hydrolases"/>
    <property type="match status" value="1"/>
</dbReference>
<keyword evidence="2 7" id="KW-0378">Hydrolase</keyword>
<proteinExistence type="inferred from homology"/>
<evidence type="ECO:0000256" key="3">
    <source>
        <dbReference type="ARBA" id="ARBA00022806"/>
    </source>
</evidence>
<dbReference type="Gene3D" id="3.40.50.300">
    <property type="entry name" value="P-loop containing nucleotide triphosphate hydrolases"/>
    <property type="match status" value="2"/>
</dbReference>
<dbReference type="PROSITE" id="PS51194">
    <property type="entry name" value="HELICASE_CTER"/>
    <property type="match status" value="1"/>
</dbReference>
<feature type="domain" description="DEAD-box RNA helicase Q" evidence="11">
    <location>
        <begin position="9"/>
        <end position="37"/>
    </location>
</feature>
<dbReference type="PROSITE" id="PS00039">
    <property type="entry name" value="DEAD_ATP_HELICASE"/>
    <property type="match status" value="1"/>
</dbReference>
<protein>
    <submittedName>
        <fullName evidence="12">DEAD/DEAH box helicase</fullName>
        <ecNumber evidence="12">3.6.4.-</ecNumber>
    </submittedName>
</protein>
<feature type="region of interest" description="Disordered" evidence="8">
    <location>
        <begin position="373"/>
        <end position="443"/>
    </location>
</feature>
<evidence type="ECO:0000256" key="2">
    <source>
        <dbReference type="ARBA" id="ARBA00022801"/>
    </source>
</evidence>
<evidence type="ECO:0000259" key="9">
    <source>
        <dbReference type="PROSITE" id="PS51192"/>
    </source>
</evidence>
<dbReference type="GO" id="GO:0004386">
    <property type="term" value="F:helicase activity"/>
    <property type="evidence" value="ECO:0007669"/>
    <property type="project" value="UniProtKB-KW"/>
</dbReference>
<dbReference type="PROSITE" id="PS51195">
    <property type="entry name" value="Q_MOTIF"/>
    <property type="match status" value="1"/>
</dbReference>
<dbReference type="SMART" id="SM00487">
    <property type="entry name" value="DEXDc"/>
    <property type="match status" value="1"/>
</dbReference>
<keyword evidence="13" id="KW-1185">Reference proteome</keyword>
<dbReference type="InterPro" id="IPR027417">
    <property type="entry name" value="P-loop_NTPase"/>
</dbReference>
<dbReference type="PROSITE" id="PS51192">
    <property type="entry name" value="HELICASE_ATP_BIND_1"/>
    <property type="match status" value="1"/>
</dbReference>
<feature type="compositionally biased region" description="Low complexity" evidence="8">
    <location>
        <begin position="418"/>
        <end position="427"/>
    </location>
</feature>
<dbReference type="PANTHER" id="PTHR47959:SF13">
    <property type="entry name" value="ATP-DEPENDENT RNA HELICASE RHLE"/>
    <property type="match status" value="1"/>
</dbReference>
<name>A0ABU8XSE4_9PROT</name>
<dbReference type="PANTHER" id="PTHR47959">
    <property type="entry name" value="ATP-DEPENDENT RNA HELICASE RHLE-RELATED"/>
    <property type="match status" value="1"/>
</dbReference>
<evidence type="ECO:0000313" key="12">
    <source>
        <dbReference type="EMBL" id="MEK0083806.1"/>
    </source>
</evidence>
<dbReference type="Pfam" id="PF00271">
    <property type="entry name" value="Helicase_C"/>
    <property type="match status" value="1"/>
</dbReference>
<dbReference type="CDD" id="cd18787">
    <property type="entry name" value="SF2_C_DEAD"/>
    <property type="match status" value="1"/>
</dbReference>
<dbReference type="GO" id="GO:0016787">
    <property type="term" value="F:hydrolase activity"/>
    <property type="evidence" value="ECO:0007669"/>
    <property type="project" value="UniProtKB-KW"/>
</dbReference>
<feature type="domain" description="Helicase C-terminal" evidence="10">
    <location>
        <begin position="236"/>
        <end position="384"/>
    </location>
</feature>
<comment type="caution">
    <text evidence="12">The sequence shown here is derived from an EMBL/GenBank/DDBJ whole genome shotgun (WGS) entry which is preliminary data.</text>
</comment>
<dbReference type="RefSeq" id="WP_418159654.1">
    <property type="nucleotide sequence ID" value="NZ_JBBLZC010000010.1"/>
</dbReference>
<evidence type="ECO:0000259" key="11">
    <source>
        <dbReference type="PROSITE" id="PS51195"/>
    </source>
</evidence>
<organism evidence="12 13">
    <name type="scientific">Benzoatithermus flavus</name>
    <dbReference type="NCBI Taxonomy" id="3108223"/>
    <lineage>
        <taxon>Bacteria</taxon>
        <taxon>Pseudomonadati</taxon>
        <taxon>Pseudomonadota</taxon>
        <taxon>Alphaproteobacteria</taxon>
        <taxon>Geminicoccales</taxon>
        <taxon>Geminicoccaceae</taxon>
        <taxon>Benzoatithermus</taxon>
    </lineage>
</organism>
<comment type="similarity">
    <text evidence="5 7">Belongs to the DEAD box helicase family.</text>
</comment>
<dbReference type="Proteomes" id="UP001375743">
    <property type="component" value="Unassembled WGS sequence"/>
</dbReference>
<dbReference type="InterPro" id="IPR050079">
    <property type="entry name" value="DEAD_box_RNA_helicase"/>
</dbReference>
<evidence type="ECO:0000256" key="4">
    <source>
        <dbReference type="ARBA" id="ARBA00022840"/>
    </source>
</evidence>
<dbReference type="InterPro" id="IPR000629">
    <property type="entry name" value="RNA-helicase_DEAD-box_CS"/>
</dbReference>